<evidence type="ECO:0000313" key="2">
    <source>
        <dbReference type="Proteomes" id="UP000064967"/>
    </source>
</evidence>
<reference evidence="1 2" key="1">
    <citation type="submission" date="2015-08" db="EMBL/GenBank/DDBJ databases">
        <authorList>
            <person name="Babu N.S."/>
            <person name="Beckwith C.J."/>
            <person name="Beseler K.G."/>
            <person name="Brison A."/>
            <person name="Carone J.V."/>
            <person name="Caskin T.P."/>
            <person name="Diamond M."/>
            <person name="Durham M.E."/>
            <person name="Foxe J.M."/>
            <person name="Go M."/>
            <person name="Henderson B.A."/>
            <person name="Jones I.B."/>
            <person name="McGettigan J.A."/>
            <person name="Micheletti S.J."/>
            <person name="Nasrallah M.E."/>
            <person name="Ortiz D."/>
            <person name="Piller C.R."/>
            <person name="Privatt S.R."/>
            <person name="Schneider S.L."/>
            <person name="Sharp S."/>
            <person name="Smith T.C."/>
            <person name="Stanton J.D."/>
            <person name="Ullery H.E."/>
            <person name="Wilson R.J."/>
            <person name="Serrano M.G."/>
            <person name="Buck G."/>
            <person name="Lee V."/>
            <person name="Wang Y."/>
            <person name="Carvalho R."/>
            <person name="Voegtly L."/>
            <person name="Shi R."/>
            <person name="Duckworth R."/>
            <person name="Johnson A."/>
            <person name="Loviza R."/>
            <person name="Walstead R."/>
            <person name="Shah Z."/>
            <person name="Kiflezghi M."/>
            <person name="Wade K."/>
            <person name="Ball S.L."/>
            <person name="Bradley K.W."/>
            <person name="Asai D.J."/>
            <person name="Bowman C.A."/>
            <person name="Russell D.A."/>
            <person name="Pope W.H."/>
            <person name="Jacobs-Sera D."/>
            <person name="Hendrix R.W."/>
            <person name="Hatfull G.F."/>
        </authorList>
    </citation>
    <scope>NUCLEOTIDE SEQUENCE [LARGE SCALE GENOMIC DNA]</scope>
    <source>
        <strain evidence="1 2">DSM 27648</strain>
    </source>
</reference>
<dbReference type="EMBL" id="CP012333">
    <property type="protein sequence ID" value="AKU98813.1"/>
    <property type="molecule type" value="Genomic_DNA"/>
</dbReference>
<evidence type="ECO:0000313" key="1">
    <source>
        <dbReference type="EMBL" id="AKU98813.1"/>
    </source>
</evidence>
<proteinExistence type="predicted"/>
<name>A0A0K1PZ66_9BACT</name>
<dbReference type="Proteomes" id="UP000064967">
    <property type="component" value="Chromosome"/>
</dbReference>
<keyword evidence="2" id="KW-1185">Reference proteome</keyword>
<protein>
    <submittedName>
        <fullName evidence="1">Uncharacterized protein</fullName>
    </submittedName>
</protein>
<organism evidence="1 2">
    <name type="scientific">Labilithrix luteola</name>
    <dbReference type="NCBI Taxonomy" id="1391654"/>
    <lineage>
        <taxon>Bacteria</taxon>
        <taxon>Pseudomonadati</taxon>
        <taxon>Myxococcota</taxon>
        <taxon>Polyangia</taxon>
        <taxon>Polyangiales</taxon>
        <taxon>Labilitrichaceae</taxon>
        <taxon>Labilithrix</taxon>
    </lineage>
</organism>
<accession>A0A0K1PZ66</accession>
<dbReference type="AlphaFoldDB" id="A0A0K1PZ66"/>
<gene>
    <name evidence="1" type="ORF">AKJ09_05477</name>
</gene>
<dbReference type="KEGG" id="llu:AKJ09_05477"/>
<sequence>MSSAAVAIVRNRISMWRCGPLGAIRRGVASGPAARVNYACDIKFDPGVGVVVSATSTLRWAAAVTAACRIGLNPT</sequence>